<dbReference type="RefSeq" id="WP_133902770.1">
    <property type="nucleotide sequence ID" value="NZ_SOCP01000004.1"/>
</dbReference>
<dbReference type="EMBL" id="SOCP01000004">
    <property type="protein sequence ID" value="TDV53738.1"/>
    <property type="molecule type" value="Genomic_DNA"/>
</dbReference>
<proteinExistence type="predicted"/>
<organism evidence="1 2">
    <name type="scientific">Actinophytocola oryzae</name>
    <dbReference type="NCBI Taxonomy" id="502181"/>
    <lineage>
        <taxon>Bacteria</taxon>
        <taxon>Bacillati</taxon>
        <taxon>Actinomycetota</taxon>
        <taxon>Actinomycetes</taxon>
        <taxon>Pseudonocardiales</taxon>
        <taxon>Pseudonocardiaceae</taxon>
    </lineage>
</organism>
<dbReference type="AlphaFoldDB" id="A0A4R7VVS7"/>
<evidence type="ECO:0000313" key="1">
    <source>
        <dbReference type="EMBL" id="TDV53738.1"/>
    </source>
</evidence>
<gene>
    <name evidence="1" type="ORF">CLV71_104206</name>
</gene>
<comment type="caution">
    <text evidence="1">The sequence shown here is derived from an EMBL/GenBank/DDBJ whole genome shotgun (WGS) entry which is preliminary data.</text>
</comment>
<accession>A0A4R7VVS7</accession>
<dbReference type="Proteomes" id="UP000294927">
    <property type="component" value="Unassembled WGS sequence"/>
</dbReference>
<protein>
    <submittedName>
        <fullName evidence="1">Uncharacterized protein</fullName>
    </submittedName>
</protein>
<evidence type="ECO:0000313" key="2">
    <source>
        <dbReference type="Proteomes" id="UP000294927"/>
    </source>
</evidence>
<keyword evidence="2" id="KW-1185">Reference proteome</keyword>
<dbReference type="OrthoDB" id="3689605at2"/>
<sequence>MTDQFYVQLEQLDEIATKWLPGIAGSIAEANAQLKEATGWISRAFDTEGESMHDERPWNAEQPYQFYLFYRPGNECYYATDFMRQIFDDNYENVTLAAQAVKEIANRYRQADGQG</sequence>
<reference evidence="1 2" key="1">
    <citation type="submission" date="2019-03" db="EMBL/GenBank/DDBJ databases">
        <title>Genomic Encyclopedia of Archaeal and Bacterial Type Strains, Phase II (KMG-II): from individual species to whole genera.</title>
        <authorList>
            <person name="Goeker M."/>
        </authorList>
    </citation>
    <scope>NUCLEOTIDE SEQUENCE [LARGE SCALE GENOMIC DNA]</scope>
    <source>
        <strain evidence="1 2">DSM 45499</strain>
    </source>
</reference>
<name>A0A4R7VVS7_9PSEU</name>